<comment type="caution">
    <text evidence="9">The sequence shown here is derived from an EMBL/GenBank/DDBJ whole genome shotgun (WGS) entry which is preliminary data.</text>
</comment>
<feature type="region of interest" description="Disordered" evidence="7">
    <location>
        <begin position="93"/>
        <end position="151"/>
    </location>
</feature>
<gene>
    <name evidence="9" type="ORF">J5N97_021565</name>
</gene>
<keyword evidence="5" id="KW-0539">Nucleus</keyword>
<dbReference type="PANTHER" id="PTHR47693:SF1">
    <property type="entry name" value="BZIP TRANSCRIPTION FACTOR RISBZ3"/>
    <property type="match status" value="1"/>
</dbReference>
<proteinExistence type="predicted"/>
<keyword evidence="6" id="KW-0175">Coiled coil</keyword>
<dbReference type="Pfam" id="PF00170">
    <property type="entry name" value="bZIP_1"/>
    <property type="match status" value="1"/>
</dbReference>
<evidence type="ECO:0000256" key="5">
    <source>
        <dbReference type="ARBA" id="ARBA00023242"/>
    </source>
</evidence>
<keyword evidence="3" id="KW-0238">DNA-binding</keyword>
<dbReference type="InterPro" id="IPR004827">
    <property type="entry name" value="bZIP"/>
</dbReference>
<reference evidence="9" key="2">
    <citation type="journal article" date="2022" name="Hortic Res">
        <title>The genome of Dioscorea zingiberensis sheds light on the biosynthesis, origin and evolution of the medicinally important diosgenin saponins.</title>
        <authorList>
            <person name="Li Y."/>
            <person name="Tan C."/>
            <person name="Li Z."/>
            <person name="Guo J."/>
            <person name="Li S."/>
            <person name="Chen X."/>
            <person name="Wang C."/>
            <person name="Dai X."/>
            <person name="Yang H."/>
            <person name="Song W."/>
            <person name="Hou L."/>
            <person name="Xu J."/>
            <person name="Tong Z."/>
            <person name="Xu A."/>
            <person name="Yuan X."/>
            <person name="Wang W."/>
            <person name="Yang Q."/>
            <person name="Chen L."/>
            <person name="Sun Z."/>
            <person name="Wang K."/>
            <person name="Pan B."/>
            <person name="Chen J."/>
            <person name="Bao Y."/>
            <person name="Liu F."/>
            <person name="Qi X."/>
            <person name="Gang D.R."/>
            <person name="Wen J."/>
            <person name="Li J."/>
        </authorList>
    </citation>
    <scope>NUCLEOTIDE SEQUENCE</scope>
    <source>
        <strain evidence="9">Dzin_1.0</strain>
    </source>
</reference>
<dbReference type="SMART" id="SM00338">
    <property type="entry name" value="BRLZ"/>
    <property type="match status" value="1"/>
</dbReference>
<dbReference type="PANTHER" id="PTHR47693">
    <property type="entry name" value="BZIP TRANSCRIPTION FACTOR RISBZ3-RELATED"/>
    <property type="match status" value="1"/>
</dbReference>
<evidence type="ECO:0000256" key="3">
    <source>
        <dbReference type="ARBA" id="ARBA00023125"/>
    </source>
</evidence>
<evidence type="ECO:0000256" key="7">
    <source>
        <dbReference type="SAM" id="MobiDB-lite"/>
    </source>
</evidence>
<dbReference type="CDD" id="cd14702">
    <property type="entry name" value="bZIP_plant_GBF1"/>
    <property type="match status" value="1"/>
</dbReference>
<feature type="domain" description="BZIP" evidence="8">
    <location>
        <begin position="156"/>
        <end position="208"/>
    </location>
</feature>
<evidence type="ECO:0000313" key="10">
    <source>
        <dbReference type="Proteomes" id="UP001085076"/>
    </source>
</evidence>
<evidence type="ECO:0000256" key="2">
    <source>
        <dbReference type="ARBA" id="ARBA00023015"/>
    </source>
</evidence>
<dbReference type="OrthoDB" id="1299653at2759"/>
<feature type="compositionally biased region" description="Polar residues" evidence="7">
    <location>
        <begin position="93"/>
        <end position="119"/>
    </location>
</feature>
<dbReference type="SUPFAM" id="SSF57959">
    <property type="entry name" value="Leucine zipper domain"/>
    <property type="match status" value="1"/>
</dbReference>
<dbReference type="InterPro" id="IPR044168">
    <property type="entry name" value="RISBZ3/4/5"/>
</dbReference>
<comment type="subcellular location">
    <subcellularLocation>
        <location evidence="1">Nucleus</location>
    </subcellularLocation>
</comment>
<dbReference type="EMBL" id="JAGGNH010000006">
    <property type="protein sequence ID" value="KAJ0968688.1"/>
    <property type="molecule type" value="Genomic_DNA"/>
</dbReference>
<sequence length="348" mass="38653">MRDRRSFSQFHRRSISRSLTERDMKRSGSEWDLEDFLRSDDAAAAAGVYFADDFSDATDLAFPAVREDNMNSKTVAIGGGQVPGDQMLSQTLRASKQSRLSPTIETQSSICASSPTSSLKPKGHDNQTLGGTSGSEQSDDEEMEAGQCEQSTRITDLKRMRRMVSNRESARRSRKRKQAHLADLELQVDQLREENASLYKQLTDANHQFGDAVTDNRVLKSDVEALRVKVKMAEDLVTRGSLTCSLDHLLQNHLGSVQLLNARQPCRSSEVLPTMQVPGEDLFNNIGMPADGQVHNVAMQNREAKDGLNQSIPGLDDLQSRISGEVTSCVTDIWPWESHTPLSITKQM</sequence>
<reference evidence="9" key="1">
    <citation type="submission" date="2021-03" db="EMBL/GenBank/DDBJ databases">
        <authorList>
            <person name="Li Z."/>
            <person name="Yang C."/>
        </authorList>
    </citation>
    <scope>NUCLEOTIDE SEQUENCE</scope>
    <source>
        <strain evidence="9">Dzin_1.0</strain>
        <tissue evidence="9">Leaf</tissue>
    </source>
</reference>
<dbReference type="InterPro" id="IPR045314">
    <property type="entry name" value="bZIP_plant_GBF1"/>
</dbReference>
<keyword evidence="4" id="KW-0804">Transcription</keyword>
<evidence type="ECO:0000313" key="9">
    <source>
        <dbReference type="EMBL" id="KAJ0968688.1"/>
    </source>
</evidence>
<dbReference type="Gene3D" id="1.20.5.170">
    <property type="match status" value="1"/>
</dbReference>
<dbReference type="Proteomes" id="UP001085076">
    <property type="component" value="Miscellaneous, Linkage group lg06"/>
</dbReference>
<dbReference type="PROSITE" id="PS00036">
    <property type="entry name" value="BZIP_BASIC"/>
    <property type="match status" value="1"/>
</dbReference>
<feature type="compositionally biased region" description="Polar residues" evidence="7">
    <location>
        <begin position="126"/>
        <end position="136"/>
    </location>
</feature>
<evidence type="ECO:0000256" key="4">
    <source>
        <dbReference type="ARBA" id="ARBA00023163"/>
    </source>
</evidence>
<dbReference type="GO" id="GO:0003700">
    <property type="term" value="F:DNA-binding transcription factor activity"/>
    <property type="evidence" value="ECO:0007669"/>
    <property type="project" value="InterPro"/>
</dbReference>
<accession>A0A9D5HA63</accession>
<evidence type="ECO:0000256" key="1">
    <source>
        <dbReference type="ARBA" id="ARBA00004123"/>
    </source>
</evidence>
<feature type="coiled-coil region" evidence="6">
    <location>
        <begin position="167"/>
        <end position="208"/>
    </location>
</feature>
<dbReference type="GO" id="GO:0005634">
    <property type="term" value="C:nucleus"/>
    <property type="evidence" value="ECO:0007669"/>
    <property type="project" value="UniProtKB-SubCell"/>
</dbReference>
<name>A0A9D5HA63_9LILI</name>
<dbReference type="FunFam" id="1.20.5.170:FF:000020">
    <property type="entry name" value="BZIP transcription factor"/>
    <property type="match status" value="1"/>
</dbReference>
<keyword evidence="10" id="KW-1185">Reference proteome</keyword>
<organism evidence="9 10">
    <name type="scientific">Dioscorea zingiberensis</name>
    <dbReference type="NCBI Taxonomy" id="325984"/>
    <lineage>
        <taxon>Eukaryota</taxon>
        <taxon>Viridiplantae</taxon>
        <taxon>Streptophyta</taxon>
        <taxon>Embryophyta</taxon>
        <taxon>Tracheophyta</taxon>
        <taxon>Spermatophyta</taxon>
        <taxon>Magnoliopsida</taxon>
        <taxon>Liliopsida</taxon>
        <taxon>Dioscoreales</taxon>
        <taxon>Dioscoreaceae</taxon>
        <taxon>Dioscorea</taxon>
    </lineage>
</organism>
<evidence type="ECO:0000256" key="6">
    <source>
        <dbReference type="SAM" id="Coils"/>
    </source>
</evidence>
<keyword evidence="2" id="KW-0805">Transcription regulation</keyword>
<dbReference type="GO" id="GO:0003677">
    <property type="term" value="F:DNA binding"/>
    <property type="evidence" value="ECO:0007669"/>
    <property type="project" value="UniProtKB-KW"/>
</dbReference>
<protein>
    <recommendedName>
        <fullName evidence="8">BZIP domain-containing protein</fullName>
    </recommendedName>
</protein>
<dbReference type="AlphaFoldDB" id="A0A9D5HA63"/>
<dbReference type="PROSITE" id="PS50217">
    <property type="entry name" value="BZIP"/>
    <property type="match status" value="1"/>
</dbReference>
<dbReference type="InterPro" id="IPR046347">
    <property type="entry name" value="bZIP_sf"/>
</dbReference>
<evidence type="ECO:0000259" key="8">
    <source>
        <dbReference type="PROSITE" id="PS50217"/>
    </source>
</evidence>